<dbReference type="GO" id="GO:0061025">
    <property type="term" value="P:membrane fusion"/>
    <property type="evidence" value="ECO:0007669"/>
    <property type="project" value="TreeGrafter"/>
</dbReference>
<dbReference type="GO" id="GO:0006886">
    <property type="term" value="P:intracellular protein transport"/>
    <property type="evidence" value="ECO:0007669"/>
    <property type="project" value="InterPro"/>
</dbReference>
<dbReference type="Pfam" id="PF04871">
    <property type="entry name" value="Uso1_p115_C"/>
    <property type="match status" value="1"/>
</dbReference>
<dbReference type="PANTHER" id="PTHR10013:SF0">
    <property type="entry name" value="GENERAL VESICULAR TRANSPORT FACTOR P115"/>
    <property type="match status" value="1"/>
</dbReference>
<evidence type="ECO:0000256" key="1">
    <source>
        <dbReference type="SAM" id="Coils"/>
    </source>
</evidence>
<keyword evidence="1" id="KW-0175">Coiled coil</keyword>
<dbReference type="PANTHER" id="PTHR10013">
    <property type="entry name" value="GENERAL VESICULAR TRANSPORT FACTOR P115"/>
    <property type="match status" value="1"/>
</dbReference>
<protein>
    <recommendedName>
        <fullName evidence="2">Uso1/p115-like vesicle tethering protein C-terminal domain-containing protein</fullName>
    </recommendedName>
</protein>
<evidence type="ECO:0000259" key="2">
    <source>
        <dbReference type="Pfam" id="PF04871"/>
    </source>
</evidence>
<dbReference type="GO" id="GO:0005783">
    <property type="term" value="C:endoplasmic reticulum"/>
    <property type="evidence" value="ECO:0007669"/>
    <property type="project" value="TreeGrafter"/>
</dbReference>
<accession>A0A9D4U5B3</accession>
<dbReference type="OrthoDB" id="198977at2759"/>
<dbReference type="EMBL" id="JABFUD020000023">
    <property type="protein sequence ID" value="KAI5061317.1"/>
    <property type="molecule type" value="Genomic_DNA"/>
</dbReference>
<sequence>MKSRKMLQLLRSLCMGQKRVHRKNPKRFPLPRLEQENHHLDLQVKDLGKGIKGMAIERPNVEELEAERDVGRQEAAKESEAEVNDLLVCLGQEESKVERLRARLGELGEDVEALLQGIGEEAEREQGGEDG</sequence>
<dbReference type="GO" id="GO:0048211">
    <property type="term" value="P:Golgi vesicle docking"/>
    <property type="evidence" value="ECO:0007669"/>
    <property type="project" value="TreeGrafter"/>
</dbReference>
<reference evidence="3" key="1">
    <citation type="submission" date="2021-01" db="EMBL/GenBank/DDBJ databases">
        <title>Adiantum capillus-veneris genome.</title>
        <authorList>
            <person name="Fang Y."/>
            <person name="Liao Q."/>
        </authorList>
    </citation>
    <scope>NUCLEOTIDE SEQUENCE</scope>
    <source>
        <strain evidence="3">H3</strain>
        <tissue evidence="3">Leaf</tissue>
    </source>
</reference>
<keyword evidence="4" id="KW-1185">Reference proteome</keyword>
<organism evidence="3 4">
    <name type="scientific">Adiantum capillus-veneris</name>
    <name type="common">Maidenhair fern</name>
    <dbReference type="NCBI Taxonomy" id="13818"/>
    <lineage>
        <taxon>Eukaryota</taxon>
        <taxon>Viridiplantae</taxon>
        <taxon>Streptophyta</taxon>
        <taxon>Embryophyta</taxon>
        <taxon>Tracheophyta</taxon>
        <taxon>Polypodiopsida</taxon>
        <taxon>Polypodiidae</taxon>
        <taxon>Polypodiales</taxon>
        <taxon>Pteridineae</taxon>
        <taxon>Pteridaceae</taxon>
        <taxon>Vittarioideae</taxon>
        <taxon>Adiantum</taxon>
    </lineage>
</organism>
<dbReference type="GO" id="GO:0005795">
    <property type="term" value="C:Golgi stack"/>
    <property type="evidence" value="ECO:0007669"/>
    <property type="project" value="TreeGrafter"/>
</dbReference>
<feature type="domain" description="Uso1/p115-like vesicle tethering protein C-terminal" evidence="2">
    <location>
        <begin position="26"/>
        <end position="129"/>
    </location>
</feature>
<gene>
    <name evidence="3" type="ORF">GOP47_0023822</name>
</gene>
<dbReference type="AlphaFoldDB" id="A0A9D4U5B3"/>
<dbReference type="InterPro" id="IPR024095">
    <property type="entry name" value="Vesicle_P115"/>
</dbReference>
<comment type="caution">
    <text evidence="3">The sequence shown here is derived from an EMBL/GenBank/DDBJ whole genome shotgun (WGS) entry which is preliminary data.</text>
</comment>
<name>A0A9D4U5B3_ADICA</name>
<dbReference type="Proteomes" id="UP000886520">
    <property type="component" value="Chromosome 23"/>
</dbReference>
<dbReference type="GO" id="GO:0006888">
    <property type="term" value="P:endoplasmic reticulum to Golgi vesicle-mediated transport"/>
    <property type="evidence" value="ECO:0007669"/>
    <property type="project" value="TreeGrafter"/>
</dbReference>
<evidence type="ECO:0000313" key="3">
    <source>
        <dbReference type="EMBL" id="KAI5061317.1"/>
    </source>
</evidence>
<evidence type="ECO:0000313" key="4">
    <source>
        <dbReference type="Proteomes" id="UP000886520"/>
    </source>
</evidence>
<proteinExistence type="predicted"/>
<dbReference type="InterPro" id="IPR006955">
    <property type="entry name" value="Uso1_p115_C"/>
</dbReference>
<dbReference type="GO" id="GO:0012507">
    <property type="term" value="C:ER to Golgi transport vesicle membrane"/>
    <property type="evidence" value="ECO:0007669"/>
    <property type="project" value="TreeGrafter"/>
</dbReference>
<feature type="coiled-coil region" evidence="1">
    <location>
        <begin position="61"/>
        <end position="110"/>
    </location>
</feature>